<dbReference type="InterPro" id="IPR025150">
    <property type="entry name" value="GH123_cat"/>
</dbReference>
<comment type="caution">
    <text evidence="5">The sequence shown here is derived from an EMBL/GenBank/DDBJ whole genome shotgun (WGS) entry which is preliminary data.</text>
</comment>
<protein>
    <submittedName>
        <fullName evidence="5">DUF4091 domain-containing protein</fullName>
    </submittedName>
</protein>
<reference evidence="5" key="1">
    <citation type="submission" date="2021-02" db="EMBL/GenBank/DDBJ databases">
        <title>Infant gut strain persistence is associated with maternal origin, phylogeny, and functional potential including surface adhesion and iron acquisition.</title>
        <authorList>
            <person name="Lou Y.C."/>
        </authorList>
    </citation>
    <scope>NUCLEOTIDE SEQUENCE</scope>
    <source>
        <strain evidence="5">L3_108_103G1_dasL3_108_103G1_concoct_2</strain>
    </source>
</reference>
<gene>
    <name evidence="5" type="ORF">KHZ85_09565</name>
</gene>
<evidence type="ECO:0000256" key="2">
    <source>
        <dbReference type="SAM" id="SignalP"/>
    </source>
</evidence>
<feature type="chain" id="PRO_5037922752" evidence="2">
    <location>
        <begin position="33"/>
        <end position="809"/>
    </location>
</feature>
<organism evidence="5 6">
    <name type="scientific">Amedibacillus dolichus</name>
    <dbReference type="NCBI Taxonomy" id="31971"/>
    <lineage>
        <taxon>Bacteria</taxon>
        <taxon>Bacillati</taxon>
        <taxon>Bacillota</taxon>
        <taxon>Erysipelotrichia</taxon>
        <taxon>Erysipelotrichales</taxon>
        <taxon>Erysipelotrichaceae</taxon>
        <taxon>Amedibacillus</taxon>
    </lineage>
</organism>
<name>A0A942WAS9_9FIRM</name>
<accession>A0A942WAS9</accession>
<dbReference type="AlphaFoldDB" id="A0A942WAS9"/>
<dbReference type="InterPro" id="IPR053850">
    <property type="entry name" value="Glyco_hydro_123_N_2"/>
</dbReference>
<dbReference type="EMBL" id="JAGZMZ010000034">
    <property type="protein sequence ID" value="MBS4884989.1"/>
    <property type="molecule type" value="Genomic_DNA"/>
</dbReference>
<evidence type="ECO:0000259" key="3">
    <source>
        <dbReference type="Pfam" id="PF13320"/>
    </source>
</evidence>
<feature type="compositionally biased region" description="Basic and acidic residues" evidence="1">
    <location>
        <begin position="769"/>
        <end position="778"/>
    </location>
</feature>
<dbReference type="Gene3D" id="1.20.1270.70">
    <property type="entry name" value="Designed single chain three-helix bundle"/>
    <property type="match status" value="1"/>
</dbReference>
<evidence type="ECO:0000256" key="1">
    <source>
        <dbReference type="SAM" id="MobiDB-lite"/>
    </source>
</evidence>
<sequence>MKKTTDKLKKIVLAFCCSISLVSATTVNTAAAENSDVMNAYVGNEKLLDTELNLDELKKGSGSSYKGTAWLNDELSSKIVVTTNQEVHDVEVTANDFTNQAGKVLAKENIEIKWLKEVEAKEGRNAAGKVKKYPDVIHKGGKKDIAANDVQFAWVTIKVPETTAPGIYKGTLKVSAAELEKPFELQYTIEVLNLKQPAAEATEIQVWQHPFSVANYYLGLGEKATGGITNEVRNDFYFTEEHFNLMRDSIEEYVSIGGHDAVANIVEEAWNHQSYYNDLSMVKWTKKKDGTWDFNYDWYDKWINFMIECGVLDPANGIGQIKCYSIVPWNNQIAYFDEAKGKTVKESHEPGSAEWKAMWQPFLEDFLKHSKEMGWFEITYISMDERGLDQLKPAVDMIESVTDEEGNHFKISSALNYQSPDTYEFTDRIDDISINLGNIKQAEDMKQLSAHRQALGLTTTMYTCTGDYPSNFMISDPGDNYWDIWYTMTLGTDGYMRWAWDNYVYDMHGDATYRYWEPGDGWFIYPEEREAIDESYQASFYSTPRYELFKQGIRDVAKAKYLLNSETASAEQKTALKNVVENLKQPNKGTYQQAAVPATPEDRMLVHSETARALEATNQLAREVAGSNEKAALKAAIDSASKYEAGNYTEESWNALQKALKAANTVYEAADATQADYYDAKEALEAAIQALTYRKADYTKVEQAIAKAEALNPADYVDFSAVEKAIQAVEYDLDITHQAEVDAMAQAILSAMEGLEKKEPIKSEQPQTPDKEEDKKPNTGDVTSMPLFLSLLTTSGIALGYGMKKRRKN</sequence>
<dbReference type="RefSeq" id="WP_278640747.1">
    <property type="nucleotide sequence ID" value="NZ_JAGZMZ010000034.1"/>
</dbReference>
<feature type="signal peptide" evidence="2">
    <location>
        <begin position="1"/>
        <end position="32"/>
    </location>
</feature>
<dbReference type="Proteomes" id="UP000753219">
    <property type="component" value="Unassembled WGS sequence"/>
</dbReference>
<evidence type="ECO:0000313" key="5">
    <source>
        <dbReference type="EMBL" id="MBS4884989.1"/>
    </source>
</evidence>
<proteinExistence type="predicted"/>
<feature type="domain" description="Glycoside hydrolase 123 catalytic" evidence="3">
    <location>
        <begin position="237"/>
        <end position="561"/>
    </location>
</feature>
<feature type="domain" description="Glycoside hydrolase 123 N-terminal" evidence="4">
    <location>
        <begin position="57"/>
        <end position="175"/>
    </location>
</feature>
<keyword evidence="2" id="KW-0732">Signal</keyword>
<dbReference type="Pfam" id="PF13320">
    <property type="entry name" value="GH123_cat"/>
    <property type="match status" value="1"/>
</dbReference>
<dbReference type="Pfam" id="PF22680">
    <property type="entry name" value="Glyco_hydro_123_N_2"/>
    <property type="match status" value="1"/>
</dbReference>
<dbReference type="Gene3D" id="1.20.1270.90">
    <property type="entry name" value="AF1782-like"/>
    <property type="match status" value="1"/>
</dbReference>
<evidence type="ECO:0000259" key="4">
    <source>
        <dbReference type="Pfam" id="PF22680"/>
    </source>
</evidence>
<evidence type="ECO:0000313" key="6">
    <source>
        <dbReference type="Proteomes" id="UP000753219"/>
    </source>
</evidence>
<feature type="region of interest" description="Disordered" evidence="1">
    <location>
        <begin position="755"/>
        <end position="783"/>
    </location>
</feature>